<dbReference type="Gene3D" id="1.10.540.10">
    <property type="entry name" value="Acyl-CoA dehydrogenase/oxidase, N-terminal domain"/>
    <property type="match status" value="1"/>
</dbReference>
<dbReference type="EMBL" id="JAMZFV010000029">
    <property type="protein sequence ID" value="MCP1111343.1"/>
    <property type="molecule type" value="Genomic_DNA"/>
</dbReference>
<sequence>MDFNLSSKHEMARTLFREFAENEVKPLAQEVDETEQFPEETVKKMAKYGFLGIPVPKEYGGQGCDILTYAMCVEELAKVCGTTAVIVSAHTSLCIDPIMTYGTTAQKEKYLPALAKGEKLGAFGLTEPGAGTDAQGQQTKAVLDGDEWVLNGSKIFITNGKYADVYIVIAVTGTVEKRGKTMKEISAFIVEKGTPGFSFGTKEKKMGIRGSATYELIFTDCRIPKENLLGAQGKGFGIAMHTLDGGRIGIASQALGLAEGALEVTVDYVKERKQFGRSISQFQNTQFQLADMATKTKAAQLMVYRAAKAKDAGGKYSVEASMAKLYAAEVAMEVTTKAVQLHGGYGYIREYDVERMMRDAKITEIYEGTSEVQRMVIAADLLK</sequence>
<evidence type="ECO:0000256" key="5">
    <source>
        <dbReference type="RuleBase" id="RU362125"/>
    </source>
</evidence>
<gene>
    <name evidence="9" type="ORF">NK118_13895</name>
</gene>
<dbReference type="SUPFAM" id="SSF56645">
    <property type="entry name" value="Acyl-CoA dehydrogenase NM domain-like"/>
    <property type="match status" value="1"/>
</dbReference>
<evidence type="ECO:0000256" key="2">
    <source>
        <dbReference type="ARBA" id="ARBA00009347"/>
    </source>
</evidence>
<comment type="caution">
    <text evidence="9">The sequence shown here is derived from an EMBL/GenBank/DDBJ whole genome shotgun (WGS) entry which is preliminary data.</text>
</comment>
<evidence type="ECO:0000259" key="6">
    <source>
        <dbReference type="Pfam" id="PF00441"/>
    </source>
</evidence>
<dbReference type="Pfam" id="PF02771">
    <property type="entry name" value="Acyl-CoA_dh_N"/>
    <property type="match status" value="1"/>
</dbReference>
<accession>A0ABT1EKZ6</accession>
<reference evidence="9 10" key="1">
    <citation type="journal article" date="2022" name="Genome Biol. Evol.">
        <title>Host diet, physiology and behaviors set the stage for Lachnospiraceae cladogenesis.</title>
        <authorList>
            <person name="Vera-Ponce De Leon A."/>
            <person name="Schneider M."/>
            <person name="Jahnes B.C."/>
            <person name="Sadowski V."/>
            <person name="Camuy-Velez L.A."/>
            <person name="Duan J."/>
            <person name="Sabree Z.L."/>
        </authorList>
    </citation>
    <scope>NUCLEOTIDE SEQUENCE [LARGE SCALE GENOMIC DNA]</scope>
    <source>
        <strain evidence="9 10">PAL227</strain>
    </source>
</reference>
<evidence type="ECO:0000256" key="4">
    <source>
        <dbReference type="ARBA" id="ARBA00022827"/>
    </source>
</evidence>
<comment type="similarity">
    <text evidence="2 5">Belongs to the acyl-CoA dehydrogenase family.</text>
</comment>
<dbReference type="InterPro" id="IPR006091">
    <property type="entry name" value="Acyl-CoA_Oxase/DH_mid-dom"/>
</dbReference>
<keyword evidence="5" id="KW-0560">Oxidoreductase</keyword>
<feature type="domain" description="Acyl-CoA dehydrogenase/oxidase N-terminal" evidence="8">
    <location>
        <begin position="7"/>
        <end position="118"/>
    </location>
</feature>
<dbReference type="SUPFAM" id="SSF47203">
    <property type="entry name" value="Acyl-CoA dehydrogenase C-terminal domain-like"/>
    <property type="match status" value="1"/>
</dbReference>
<dbReference type="InterPro" id="IPR006089">
    <property type="entry name" value="Acyl-CoA_DH_CS"/>
</dbReference>
<dbReference type="Gene3D" id="1.20.140.10">
    <property type="entry name" value="Butyryl-CoA Dehydrogenase, subunit A, domain 3"/>
    <property type="match status" value="1"/>
</dbReference>
<feature type="domain" description="Acyl-CoA oxidase/dehydrogenase middle" evidence="7">
    <location>
        <begin position="122"/>
        <end position="221"/>
    </location>
</feature>
<dbReference type="InterPro" id="IPR009075">
    <property type="entry name" value="AcylCo_DH/oxidase_C"/>
</dbReference>
<proteinExistence type="inferred from homology"/>
<dbReference type="Pfam" id="PF00441">
    <property type="entry name" value="Acyl-CoA_dh_1"/>
    <property type="match status" value="1"/>
</dbReference>
<evidence type="ECO:0000256" key="1">
    <source>
        <dbReference type="ARBA" id="ARBA00001974"/>
    </source>
</evidence>
<dbReference type="InterPro" id="IPR013786">
    <property type="entry name" value="AcylCoA_DH/ox_N"/>
</dbReference>
<evidence type="ECO:0000259" key="7">
    <source>
        <dbReference type="Pfam" id="PF02770"/>
    </source>
</evidence>
<evidence type="ECO:0000259" key="8">
    <source>
        <dbReference type="Pfam" id="PF02771"/>
    </source>
</evidence>
<evidence type="ECO:0000313" key="10">
    <source>
        <dbReference type="Proteomes" id="UP001523565"/>
    </source>
</evidence>
<feature type="domain" description="Acyl-CoA dehydrogenase/oxidase C-terminal" evidence="6">
    <location>
        <begin position="233"/>
        <end position="381"/>
    </location>
</feature>
<comment type="cofactor">
    <cofactor evidence="1 5">
        <name>FAD</name>
        <dbReference type="ChEBI" id="CHEBI:57692"/>
    </cofactor>
</comment>
<keyword evidence="3 5" id="KW-0285">Flavoprotein</keyword>
<evidence type="ECO:0000313" key="9">
    <source>
        <dbReference type="EMBL" id="MCP1111343.1"/>
    </source>
</evidence>
<evidence type="ECO:0000256" key="3">
    <source>
        <dbReference type="ARBA" id="ARBA00022630"/>
    </source>
</evidence>
<dbReference type="InterPro" id="IPR009100">
    <property type="entry name" value="AcylCoA_DH/oxidase_NM_dom_sf"/>
</dbReference>
<dbReference type="InterPro" id="IPR046373">
    <property type="entry name" value="Acyl-CoA_Oxase/DH_mid-dom_sf"/>
</dbReference>
<dbReference type="Pfam" id="PF02770">
    <property type="entry name" value="Acyl-CoA_dh_M"/>
    <property type="match status" value="1"/>
</dbReference>
<name>A0ABT1EKZ6_9FIRM</name>
<dbReference type="RefSeq" id="WP_262070219.1">
    <property type="nucleotide sequence ID" value="NZ_JAMXOC010000029.1"/>
</dbReference>
<dbReference type="InterPro" id="IPR036250">
    <property type="entry name" value="AcylCo_DH-like_C"/>
</dbReference>
<dbReference type="Proteomes" id="UP001523565">
    <property type="component" value="Unassembled WGS sequence"/>
</dbReference>
<dbReference type="PANTHER" id="PTHR43884:SF12">
    <property type="entry name" value="ISOVALERYL-COA DEHYDROGENASE, MITOCHONDRIAL-RELATED"/>
    <property type="match status" value="1"/>
</dbReference>
<dbReference type="PANTHER" id="PTHR43884">
    <property type="entry name" value="ACYL-COA DEHYDROGENASE"/>
    <property type="match status" value="1"/>
</dbReference>
<protein>
    <submittedName>
        <fullName evidence="9">Acyl-CoA dehydrogenase</fullName>
    </submittedName>
</protein>
<dbReference type="PROSITE" id="PS00073">
    <property type="entry name" value="ACYL_COA_DH_2"/>
    <property type="match status" value="1"/>
</dbReference>
<dbReference type="Gene3D" id="2.40.110.10">
    <property type="entry name" value="Butyryl-CoA Dehydrogenase, subunit A, domain 2"/>
    <property type="match status" value="1"/>
</dbReference>
<keyword evidence="4 5" id="KW-0274">FAD</keyword>
<dbReference type="PIRSF" id="PIRSF016578">
    <property type="entry name" value="HsaA"/>
    <property type="match status" value="1"/>
</dbReference>
<keyword evidence="10" id="KW-1185">Reference proteome</keyword>
<dbReference type="InterPro" id="IPR037069">
    <property type="entry name" value="AcylCoA_DH/ox_N_sf"/>
</dbReference>
<dbReference type="PROSITE" id="PS00072">
    <property type="entry name" value="ACYL_COA_DH_1"/>
    <property type="match status" value="1"/>
</dbReference>
<dbReference type="CDD" id="cd01158">
    <property type="entry name" value="SCAD_SBCAD"/>
    <property type="match status" value="1"/>
</dbReference>
<organism evidence="9 10">
    <name type="scientific">Ohessyouella blattaphilus</name>
    <dbReference type="NCBI Taxonomy" id="2949333"/>
    <lineage>
        <taxon>Bacteria</taxon>
        <taxon>Bacillati</taxon>
        <taxon>Bacillota</taxon>
        <taxon>Clostridia</taxon>
        <taxon>Lachnospirales</taxon>
        <taxon>Lachnospiraceae</taxon>
        <taxon>Ohessyouella</taxon>
    </lineage>
</organism>